<keyword evidence="2" id="KW-1185">Reference proteome</keyword>
<dbReference type="Proteomes" id="UP000640052">
    <property type="component" value="Unassembled WGS sequence"/>
</dbReference>
<protein>
    <submittedName>
        <fullName evidence="1">Uncharacterized protein</fullName>
    </submittedName>
</protein>
<sequence length="215" mass="24387">MTTLIPAPTEPKIRVPYVIAYSGELRTDPIWFGKDRYGRRLRYMREARGDWNEYGALRARVGQRRNGQPLWRKLNTARQWRCMEKLLCQVCGQPATCEDGRIPWILTDRVVRDDDRDPGVKFTSAPPTCLACIPEARELCPQLHGSFSAYSVGGVGYHGVLADMYEPGLKWEAIPTGERNVEIPFVQSYLLRVALAHQLLVRLSNLHPLPISGPS</sequence>
<evidence type="ECO:0000313" key="1">
    <source>
        <dbReference type="EMBL" id="GIH27603.1"/>
    </source>
</evidence>
<accession>A0A919URL2</accession>
<name>A0A919URL2_9ACTN</name>
<dbReference type="EMBL" id="BOOA01000059">
    <property type="protein sequence ID" value="GIH27603.1"/>
    <property type="molecule type" value="Genomic_DNA"/>
</dbReference>
<comment type="caution">
    <text evidence="1">The sequence shown here is derived from an EMBL/GenBank/DDBJ whole genome shotgun (WGS) entry which is preliminary data.</text>
</comment>
<proteinExistence type="predicted"/>
<reference evidence="1" key="1">
    <citation type="submission" date="2021-01" db="EMBL/GenBank/DDBJ databases">
        <title>Whole genome shotgun sequence of Acrocarpospora phusangensis NBRC 108782.</title>
        <authorList>
            <person name="Komaki H."/>
            <person name="Tamura T."/>
        </authorList>
    </citation>
    <scope>NUCLEOTIDE SEQUENCE</scope>
    <source>
        <strain evidence="1">NBRC 108782</strain>
    </source>
</reference>
<evidence type="ECO:0000313" key="2">
    <source>
        <dbReference type="Proteomes" id="UP000640052"/>
    </source>
</evidence>
<dbReference type="AlphaFoldDB" id="A0A919URL2"/>
<gene>
    <name evidence="1" type="ORF">Aph01nite_59130</name>
</gene>
<dbReference type="RefSeq" id="WP_204044250.1">
    <property type="nucleotide sequence ID" value="NZ_BOOA01000059.1"/>
</dbReference>
<organism evidence="1 2">
    <name type="scientific">Acrocarpospora phusangensis</name>
    <dbReference type="NCBI Taxonomy" id="1070424"/>
    <lineage>
        <taxon>Bacteria</taxon>
        <taxon>Bacillati</taxon>
        <taxon>Actinomycetota</taxon>
        <taxon>Actinomycetes</taxon>
        <taxon>Streptosporangiales</taxon>
        <taxon>Streptosporangiaceae</taxon>
        <taxon>Acrocarpospora</taxon>
    </lineage>
</organism>